<keyword evidence="2" id="KW-1185">Reference proteome</keyword>
<dbReference type="Proteomes" id="UP000242637">
    <property type="component" value="Chromosome 1"/>
</dbReference>
<gene>
    <name evidence="1" type="ORF">SAMEA4475696_01150</name>
</gene>
<dbReference type="EMBL" id="LT906453">
    <property type="protein sequence ID" value="SNV21155.1"/>
    <property type="molecule type" value="Genomic_DNA"/>
</dbReference>
<proteinExistence type="predicted"/>
<dbReference type="STRING" id="1121387.GCA_000429885_00939"/>
<dbReference type="GeneID" id="63460583"/>
<sequence length="149" mass="16186">MLIIDVRLPQPVTPPVPVVVKADASATSTSTERLPVIHRGERRVRRPSAPDTSLLSAADIELIHVVTGERLYGTGIVSGEDLQPFSLQLVLDRHDGVLPRGVEVTVSYLHRRGKALLRSGHLNPYSGAELTRAERYLASRHSGGVDVSL</sequence>
<name>A0A239VG17_9MICO</name>
<reference evidence="1 2" key="1">
    <citation type="submission" date="2017-06" db="EMBL/GenBank/DDBJ databases">
        <authorList>
            <consortium name="Pathogen Informatics"/>
        </authorList>
    </citation>
    <scope>NUCLEOTIDE SEQUENCE [LARGE SCALE GENOMIC DNA]</scope>
    <source>
        <strain evidence="1 2">NCTC13039</strain>
    </source>
</reference>
<evidence type="ECO:0000313" key="2">
    <source>
        <dbReference type="Proteomes" id="UP000242637"/>
    </source>
</evidence>
<evidence type="ECO:0000313" key="1">
    <source>
        <dbReference type="EMBL" id="SNV21155.1"/>
    </source>
</evidence>
<dbReference type="RefSeq" id="WP_154657611.1">
    <property type="nucleotide sequence ID" value="NZ_LT906453.1"/>
</dbReference>
<dbReference type="KEGG" id="dco:SAMEA4475696_1150"/>
<accession>A0A239VG17</accession>
<dbReference type="AlphaFoldDB" id="A0A239VG17"/>
<protein>
    <submittedName>
        <fullName evidence="1">Uncharacterized protein</fullName>
    </submittedName>
</protein>
<organism evidence="1 2">
    <name type="scientific">Dermatophilus congolensis</name>
    <dbReference type="NCBI Taxonomy" id="1863"/>
    <lineage>
        <taxon>Bacteria</taxon>
        <taxon>Bacillati</taxon>
        <taxon>Actinomycetota</taxon>
        <taxon>Actinomycetes</taxon>
        <taxon>Micrococcales</taxon>
        <taxon>Dermatophilaceae</taxon>
        <taxon>Dermatophilus</taxon>
    </lineage>
</organism>